<dbReference type="Proteomes" id="UP000006591">
    <property type="component" value="Chromosome 2"/>
</dbReference>
<protein>
    <submittedName>
        <fullName evidence="2">Uncharacterized protein</fullName>
    </submittedName>
</protein>
<keyword evidence="3" id="KW-1185">Reference proteome</keyword>
<feature type="compositionally biased region" description="Polar residues" evidence="1">
    <location>
        <begin position="1"/>
        <end position="11"/>
    </location>
</feature>
<evidence type="ECO:0000313" key="3">
    <source>
        <dbReference type="Proteomes" id="UP000006591"/>
    </source>
</evidence>
<dbReference type="Gramene" id="ONIVA02G24050.1">
    <property type="protein sequence ID" value="ONIVA02G24050.1"/>
    <property type="gene ID" value="ONIVA02G24050"/>
</dbReference>
<dbReference type="STRING" id="4536.A0A0E0G8S6"/>
<organism evidence="2">
    <name type="scientific">Oryza nivara</name>
    <name type="common">Indian wild rice</name>
    <name type="synonym">Oryza sativa f. spontanea</name>
    <dbReference type="NCBI Taxonomy" id="4536"/>
    <lineage>
        <taxon>Eukaryota</taxon>
        <taxon>Viridiplantae</taxon>
        <taxon>Streptophyta</taxon>
        <taxon>Embryophyta</taxon>
        <taxon>Tracheophyta</taxon>
        <taxon>Spermatophyta</taxon>
        <taxon>Magnoliopsida</taxon>
        <taxon>Liliopsida</taxon>
        <taxon>Poales</taxon>
        <taxon>Poaceae</taxon>
        <taxon>BOP clade</taxon>
        <taxon>Oryzoideae</taxon>
        <taxon>Oryzeae</taxon>
        <taxon>Oryzinae</taxon>
        <taxon>Oryza</taxon>
    </lineage>
</organism>
<reference evidence="2" key="1">
    <citation type="submission" date="2015-04" db="UniProtKB">
        <authorList>
            <consortium name="EnsemblPlants"/>
        </authorList>
    </citation>
    <scope>IDENTIFICATION</scope>
    <source>
        <strain evidence="2">SL10</strain>
    </source>
</reference>
<name>A0A0E0G8S6_ORYNI</name>
<reference evidence="2" key="2">
    <citation type="submission" date="2018-04" db="EMBL/GenBank/DDBJ databases">
        <title>OnivRS2 (Oryza nivara Reference Sequence Version 2).</title>
        <authorList>
            <person name="Zhang J."/>
            <person name="Kudrna D."/>
            <person name="Lee S."/>
            <person name="Talag J."/>
            <person name="Rajasekar S."/>
            <person name="Welchert J."/>
            <person name="Hsing Y.-I."/>
            <person name="Wing R.A."/>
        </authorList>
    </citation>
    <scope>NUCLEOTIDE SEQUENCE [LARGE SCALE GENOMIC DNA]</scope>
    <source>
        <strain evidence="2">SL10</strain>
    </source>
</reference>
<feature type="region of interest" description="Disordered" evidence="1">
    <location>
        <begin position="1"/>
        <end position="91"/>
    </location>
</feature>
<dbReference type="AlphaFoldDB" id="A0A0E0G8S6"/>
<dbReference type="EnsemblPlants" id="ONIVA02G24050.1">
    <property type="protein sequence ID" value="ONIVA02G24050.1"/>
    <property type="gene ID" value="ONIVA02G24050"/>
</dbReference>
<feature type="compositionally biased region" description="Low complexity" evidence="1">
    <location>
        <begin position="48"/>
        <end position="57"/>
    </location>
</feature>
<sequence>MALNLLSSTPPWRSLTWPEATAKGEQEDETEMASTRLSLEQGKVGIQSSPPCSSSSSAGHPTMQPAATATAAPGYGPRPRHMLTERPAYTA</sequence>
<accession>A0A0E0G8S6</accession>
<proteinExistence type="predicted"/>
<dbReference type="HOGENOM" id="CLU_2430791_0_0_1"/>
<evidence type="ECO:0000313" key="2">
    <source>
        <dbReference type="EnsemblPlants" id="ONIVA02G24050.1"/>
    </source>
</evidence>
<evidence type="ECO:0000256" key="1">
    <source>
        <dbReference type="SAM" id="MobiDB-lite"/>
    </source>
</evidence>